<feature type="region of interest" description="Disordered" evidence="2">
    <location>
        <begin position="1"/>
        <end position="45"/>
    </location>
</feature>
<proteinExistence type="predicted"/>
<dbReference type="EMBL" id="LR025744">
    <property type="protein sequence ID" value="VBB16410.1"/>
    <property type="molecule type" value="Genomic_DNA"/>
</dbReference>
<dbReference type="Gene3D" id="3.40.50.10540">
    <property type="entry name" value="Crotonobetainyl-coa:carnitine coa-transferase, domain 1"/>
    <property type="match status" value="1"/>
</dbReference>
<evidence type="ECO:0000313" key="4">
    <source>
        <dbReference type="Proteomes" id="UP000268684"/>
    </source>
</evidence>
<dbReference type="InterPro" id="IPR023606">
    <property type="entry name" value="CoA-Trfase_III_dom_1_sf"/>
</dbReference>
<dbReference type="InterPro" id="IPR050483">
    <property type="entry name" value="CoA-transferase_III_domain"/>
</dbReference>
<dbReference type="AlphaFoldDB" id="A0AAJ5NDD0"/>
<dbReference type="InterPro" id="IPR003673">
    <property type="entry name" value="CoA-Trfase_fam_III"/>
</dbReference>
<evidence type="ECO:0000313" key="3">
    <source>
        <dbReference type="EMBL" id="VBB16410.1"/>
    </source>
</evidence>
<evidence type="ECO:0000256" key="1">
    <source>
        <dbReference type="ARBA" id="ARBA00022679"/>
    </source>
</evidence>
<accession>A0AAJ5NDD0</accession>
<reference evidence="3 4" key="1">
    <citation type="submission" date="2017-11" db="EMBL/GenBank/DDBJ databases">
        <authorList>
            <person name="Seth-Smith MB H."/>
        </authorList>
    </citation>
    <scope>NUCLEOTIDE SEQUENCE [LARGE SCALE GENOMIC DNA]</scope>
    <source>
        <strain evidence="3">E</strain>
    </source>
</reference>
<keyword evidence="4" id="KW-1185">Reference proteome</keyword>
<dbReference type="PANTHER" id="PTHR48207">
    <property type="entry name" value="SUCCINATE--HYDROXYMETHYLGLUTARATE COA-TRANSFERASE"/>
    <property type="match status" value="1"/>
</dbReference>
<dbReference type="SUPFAM" id="SSF89796">
    <property type="entry name" value="CoA-transferase family III (CaiB/BaiF)"/>
    <property type="match status" value="1"/>
</dbReference>
<keyword evidence="1 3" id="KW-0808">Transferase</keyword>
<organism evidence="3 4">
    <name type="scientific">Burkholderia stabilis</name>
    <dbReference type="NCBI Taxonomy" id="95485"/>
    <lineage>
        <taxon>Bacteria</taxon>
        <taxon>Pseudomonadati</taxon>
        <taxon>Pseudomonadota</taxon>
        <taxon>Betaproteobacteria</taxon>
        <taxon>Burkholderiales</taxon>
        <taxon>Burkholderiaceae</taxon>
        <taxon>Burkholderia</taxon>
        <taxon>Burkholderia cepacia complex</taxon>
    </lineage>
</organism>
<dbReference type="Proteomes" id="UP000268684">
    <property type="component" value="Chromosome III"/>
</dbReference>
<dbReference type="Gene3D" id="3.30.1540.10">
    <property type="entry name" value="formyl-coa transferase, domain 3"/>
    <property type="match status" value="1"/>
</dbReference>
<feature type="compositionally biased region" description="Basic and acidic residues" evidence="2">
    <location>
        <begin position="1"/>
        <end position="28"/>
    </location>
</feature>
<name>A0AAJ5NDD0_9BURK</name>
<dbReference type="Pfam" id="PF02515">
    <property type="entry name" value="CoA_transf_3"/>
    <property type="match status" value="1"/>
</dbReference>
<protein>
    <submittedName>
        <fullName evidence="3">Coenzyme A transferase</fullName>
    </submittedName>
</protein>
<dbReference type="InterPro" id="IPR044855">
    <property type="entry name" value="CoA-Trfase_III_dom3_sf"/>
</dbReference>
<evidence type="ECO:0000256" key="2">
    <source>
        <dbReference type="SAM" id="MobiDB-lite"/>
    </source>
</evidence>
<sequence>MNTHRKDSARSNLSKDAERTDGSDDTTMKKKSTSQENDESKPTSDVMPLAGVKVLELGSLVAGPYASALLAQFGAEVIKIEPPKDGDPLRKWRKLHEGTSLWWYTQSRNKKSVTLDLKRDEAREIVRRLAGEVDIVIENFRPGTLEKWGLGWEQLSALNPQLVMVRISGYGQSGPYSQRPGFAAIAECMGGLRHVTGFADRPPVRVGVSLGDTLASLYGTIGALVAMHHLKANAGKGQFIDVALYESVFAVMESLIPEYAEFGFVRERSGASIPGISPSNTYRCGDGHYVVIAGNGDAIFKRLMHAIGRDDLGADPALARNDGRVRHNDRLDAAISDWTGLHPLDEVLKVLEAADVPSGRIYTAADIAEDPHFHARDMIERHALPDSTPIDFPGIVPKLSATPGRTKWVGPELGAHTQEVLGSLGIDADELARLRADGVV</sequence>
<dbReference type="GO" id="GO:0008410">
    <property type="term" value="F:CoA-transferase activity"/>
    <property type="evidence" value="ECO:0007669"/>
    <property type="project" value="TreeGrafter"/>
</dbReference>
<gene>
    <name evidence="3" type="ORF">BSTAB16_6614</name>
</gene>
<dbReference type="PANTHER" id="PTHR48207:SF3">
    <property type="entry name" value="SUCCINATE--HYDROXYMETHYLGLUTARATE COA-TRANSFERASE"/>
    <property type="match status" value="1"/>
</dbReference>